<keyword evidence="4" id="KW-1003">Cell membrane</keyword>
<keyword evidence="12" id="KW-1185">Reference proteome</keyword>
<comment type="subcellular location">
    <subcellularLocation>
        <location evidence="10">Cell inner membrane</location>
    </subcellularLocation>
    <subcellularLocation>
        <location evidence="2">Cell membrane</location>
        <topology evidence="2">Single-pass membrane protein</topology>
    </subcellularLocation>
</comment>
<evidence type="ECO:0000256" key="8">
    <source>
        <dbReference type="ARBA" id="ARBA00022989"/>
    </source>
</evidence>
<evidence type="ECO:0000256" key="7">
    <source>
        <dbReference type="ARBA" id="ARBA00022779"/>
    </source>
</evidence>
<gene>
    <name evidence="11" type="ORF">BGC07_02940</name>
</gene>
<dbReference type="PANTHER" id="PTHR35091">
    <property type="entry name" value="FLAGELLAR PROTEIN FLIL"/>
    <property type="match status" value="1"/>
</dbReference>
<evidence type="ECO:0000256" key="10">
    <source>
        <dbReference type="RuleBase" id="RU364125"/>
    </source>
</evidence>
<evidence type="ECO:0000313" key="12">
    <source>
        <dbReference type="Proteomes" id="UP000094329"/>
    </source>
</evidence>
<keyword evidence="8" id="KW-1133">Transmembrane helix</keyword>
<keyword evidence="5 10" id="KW-0145">Chemotaxis</keyword>
<evidence type="ECO:0000256" key="6">
    <source>
        <dbReference type="ARBA" id="ARBA00022692"/>
    </source>
</evidence>
<accession>A0ABX2ZZS6</accession>
<reference evidence="11 12" key="1">
    <citation type="submission" date="2016-08" db="EMBL/GenBank/DDBJ databases">
        <title>Draft genome sequence of Candidatus Piscirickettsia litoralis, from seawater.</title>
        <authorList>
            <person name="Wan X."/>
            <person name="Lee A.J."/>
            <person name="Hou S."/>
            <person name="Donachie S.P."/>
        </authorList>
    </citation>
    <scope>NUCLEOTIDE SEQUENCE [LARGE SCALE GENOMIC DNA]</scope>
    <source>
        <strain evidence="11 12">Y2</strain>
    </source>
</reference>
<keyword evidence="7 10" id="KW-0283">Flagellar rotation</keyword>
<protein>
    <recommendedName>
        <fullName evidence="10">Flagellar protein FliL</fullName>
    </recommendedName>
</protein>
<comment type="function">
    <text evidence="1 10">Controls the rotational direction of flagella during chemotaxis.</text>
</comment>
<evidence type="ECO:0000256" key="9">
    <source>
        <dbReference type="ARBA" id="ARBA00023136"/>
    </source>
</evidence>
<keyword evidence="9 10" id="KW-0472">Membrane</keyword>
<dbReference type="Pfam" id="PF03748">
    <property type="entry name" value="FliL"/>
    <property type="match status" value="1"/>
</dbReference>
<dbReference type="EMBL" id="MDTU01000001">
    <property type="protein sequence ID" value="ODN42094.1"/>
    <property type="molecule type" value="Genomic_DNA"/>
</dbReference>
<evidence type="ECO:0000256" key="1">
    <source>
        <dbReference type="ARBA" id="ARBA00002254"/>
    </source>
</evidence>
<dbReference type="Proteomes" id="UP000094329">
    <property type="component" value="Unassembled WGS sequence"/>
</dbReference>
<evidence type="ECO:0000256" key="5">
    <source>
        <dbReference type="ARBA" id="ARBA00022500"/>
    </source>
</evidence>
<sequence>MLYKSKFNFRFVFLFTAASYASKVVYVPIRPIFVTNLQDSTRKFLSIEVSLMIPADKKIEDALKDNMPLIKDALVELFSNQSSKKLRKPGKRTELEKKALAQVIKVLNEYVGNLEVKKVLFTKFTIG</sequence>
<organism evidence="11 12">
    <name type="scientific">Piscirickettsia litoralis</name>
    <dbReference type="NCBI Taxonomy" id="1891921"/>
    <lineage>
        <taxon>Bacteria</taxon>
        <taxon>Pseudomonadati</taxon>
        <taxon>Pseudomonadota</taxon>
        <taxon>Gammaproteobacteria</taxon>
        <taxon>Thiotrichales</taxon>
        <taxon>Piscirickettsiaceae</taxon>
        <taxon>Piscirickettsia</taxon>
    </lineage>
</organism>
<keyword evidence="10" id="KW-0997">Cell inner membrane</keyword>
<keyword evidence="6" id="KW-0812">Transmembrane</keyword>
<evidence type="ECO:0000256" key="2">
    <source>
        <dbReference type="ARBA" id="ARBA00004162"/>
    </source>
</evidence>
<evidence type="ECO:0000313" key="11">
    <source>
        <dbReference type="EMBL" id="ODN42094.1"/>
    </source>
</evidence>
<evidence type="ECO:0000256" key="3">
    <source>
        <dbReference type="ARBA" id="ARBA00008281"/>
    </source>
</evidence>
<comment type="caution">
    <text evidence="11">The sequence shown here is derived from an EMBL/GenBank/DDBJ whole genome shotgun (WGS) entry which is preliminary data.</text>
</comment>
<dbReference type="InterPro" id="IPR005503">
    <property type="entry name" value="FliL"/>
</dbReference>
<dbReference type="PANTHER" id="PTHR35091:SF2">
    <property type="entry name" value="FLAGELLAR PROTEIN FLIL"/>
    <property type="match status" value="1"/>
</dbReference>
<evidence type="ECO:0000256" key="4">
    <source>
        <dbReference type="ARBA" id="ARBA00022475"/>
    </source>
</evidence>
<dbReference type="RefSeq" id="WP_069311893.1">
    <property type="nucleotide sequence ID" value="NZ_MDTU01000001.1"/>
</dbReference>
<name>A0ABX2ZZS6_9GAMM</name>
<comment type="similarity">
    <text evidence="3 10">Belongs to the FliL family.</text>
</comment>
<proteinExistence type="inferred from homology"/>